<dbReference type="InterPro" id="IPR006564">
    <property type="entry name" value="Znf_PMZ"/>
</dbReference>
<dbReference type="PANTHER" id="PTHR31973:SF190">
    <property type="entry name" value="MULE TRANSPOSASE DOMAIN-CONTAINING PROTEIN"/>
    <property type="match status" value="1"/>
</dbReference>
<feature type="region of interest" description="Disordered" evidence="5">
    <location>
        <begin position="78"/>
        <end position="172"/>
    </location>
</feature>
<proteinExistence type="predicted"/>
<comment type="caution">
    <text evidence="7">The sequence shown here is derived from an EMBL/GenBank/DDBJ whole genome shotgun (WGS) entry which is preliminary data.</text>
</comment>
<dbReference type="PROSITE" id="PS50966">
    <property type="entry name" value="ZF_SWIM"/>
    <property type="match status" value="1"/>
</dbReference>
<feature type="compositionally biased region" description="Acidic residues" evidence="5">
    <location>
        <begin position="148"/>
        <end position="165"/>
    </location>
</feature>
<evidence type="ECO:0000313" key="7">
    <source>
        <dbReference type="EMBL" id="GEU61714.1"/>
    </source>
</evidence>
<keyword evidence="2 4" id="KW-0863">Zinc-finger</keyword>
<feature type="compositionally biased region" description="Basic residues" evidence="5">
    <location>
        <begin position="244"/>
        <end position="256"/>
    </location>
</feature>
<dbReference type="InterPro" id="IPR007527">
    <property type="entry name" value="Znf_SWIM"/>
</dbReference>
<sequence>MLKYVKKYKVIDLYVDHSVTKESLNVDESLLVNEIDNDMFLENQELWNNNEDVIEDVSEDEWLQNCLTKVGIKKKHAVENNNDRRQSSRNEGMNVEYDREDGSHRDHASNRDDGSNREDGSNRDDGSNKEDGSNSDDDSDSQDNIGTVEEEEDFVDEEVNLEELDSGSNCEYEGNTKKALKMYHKMNKANASNAEGCGTTWKEKFYVGLRFCNSNEIKEMVPQFSSEDGVDDSSSKGIGSSGWVKRKSPVQRKGSKSIKPNLKIPLNALKDQLQKQYEVGISKKENNNPNTTVKIEVEKPDDANRTERKFKRVYVCLGPLKAGFKACKRDLLGLDGCFLSGSTLGDLCVVNMKTKECSCRNWELTRIPYKHAVAAIWDMAGNGEGTAIPESYCHQVHWLSTWKVMYKFKVTDMSKVDKNEAKRPKPGTGMERVQEIEVEGEIISNPIPLILYPK</sequence>
<protein>
    <recommendedName>
        <fullName evidence="6">SWIM-type domain-containing protein</fullName>
    </recommendedName>
</protein>
<evidence type="ECO:0000259" key="6">
    <source>
        <dbReference type="PROSITE" id="PS50966"/>
    </source>
</evidence>
<accession>A0A6L2LN51</accession>
<dbReference type="GO" id="GO:0008270">
    <property type="term" value="F:zinc ion binding"/>
    <property type="evidence" value="ECO:0007669"/>
    <property type="project" value="UniProtKB-KW"/>
</dbReference>
<evidence type="ECO:0000256" key="1">
    <source>
        <dbReference type="ARBA" id="ARBA00022723"/>
    </source>
</evidence>
<dbReference type="PANTHER" id="PTHR31973">
    <property type="entry name" value="POLYPROTEIN, PUTATIVE-RELATED"/>
    <property type="match status" value="1"/>
</dbReference>
<dbReference type="EMBL" id="BKCJ010004550">
    <property type="protein sequence ID" value="GEU61714.1"/>
    <property type="molecule type" value="Genomic_DNA"/>
</dbReference>
<keyword evidence="1" id="KW-0479">Metal-binding</keyword>
<dbReference type="SMART" id="SM00575">
    <property type="entry name" value="ZnF_PMZ"/>
    <property type="match status" value="1"/>
</dbReference>
<dbReference type="AlphaFoldDB" id="A0A6L2LN51"/>
<gene>
    <name evidence="7" type="ORF">Tci_033692</name>
</gene>
<name>A0A6L2LN51_TANCI</name>
<evidence type="ECO:0000256" key="4">
    <source>
        <dbReference type="PROSITE-ProRule" id="PRU00325"/>
    </source>
</evidence>
<dbReference type="Pfam" id="PF04434">
    <property type="entry name" value="SWIM"/>
    <property type="match status" value="1"/>
</dbReference>
<feature type="compositionally biased region" description="Basic and acidic residues" evidence="5">
    <location>
        <begin position="96"/>
        <end position="132"/>
    </location>
</feature>
<feature type="region of interest" description="Disordered" evidence="5">
    <location>
        <begin position="224"/>
        <end position="257"/>
    </location>
</feature>
<feature type="domain" description="SWIM-type" evidence="6">
    <location>
        <begin position="348"/>
        <end position="380"/>
    </location>
</feature>
<reference evidence="7" key="1">
    <citation type="journal article" date="2019" name="Sci. Rep.">
        <title>Draft genome of Tanacetum cinerariifolium, the natural source of mosquito coil.</title>
        <authorList>
            <person name="Yamashiro T."/>
            <person name="Shiraishi A."/>
            <person name="Satake H."/>
            <person name="Nakayama K."/>
        </authorList>
    </citation>
    <scope>NUCLEOTIDE SEQUENCE</scope>
</reference>
<evidence type="ECO:0000256" key="5">
    <source>
        <dbReference type="SAM" id="MobiDB-lite"/>
    </source>
</evidence>
<organism evidence="7">
    <name type="scientific">Tanacetum cinerariifolium</name>
    <name type="common">Dalmatian daisy</name>
    <name type="synonym">Chrysanthemum cinerariifolium</name>
    <dbReference type="NCBI Taxonomy" id="118510"/>
    <lineage>
        <taxon>Eukaryota</taxon>
        <taxon>Viridiplantae</taxon>
        <taxon>Streptophyta</taxon>
        <taxon>Embryophyta</taxon>
        <taxon>Tracheophyta</taxon>
        <taxon>Spermatophyta</taxon>
        <taxon>Magnoliopsida</taxon>
        <taxon>eudicotyledons</taxon>
        <taxon>Gunneridae</taxon>
        <taxon>Pentapetalae</taxon>
        <taxon>asterids</taxon>
        <taxon>campanulids</taxon>
        <taxon>Asterales</taxon>
        <taxon>Asteraceae</taxon>
        <taxon>Asteroideae</taxon>
        <taxon>Anthemideae</taxon>
        <taxon>Anthemidinae</taxon>
        <taxon>Tanacetum</taxon>
    </lineage>
</organism>
<feature type="compositionally biased region" description="Basic and acidic residues" evidence="5">
    <location>
        <begin position="78"/>
        <end position="88"/>
    </location>
</feature>
<evidence type="ECO:0000256" key="2">
    <source>
        <dbReference type="ARBA" id="ARBA00022771"/>
    </source>
</evidence>
<keyword evidence="3" id="KW-0862">Zinc</keyword>
<evidence type="ECO:0000256" key="3">
    <source>
        <dbReference type="ARBA" id="ARBA00022833"/>
    </source>
</evidence>